<evidence type="ECO:0000313" key="4">
    <source>
        <dbReference type="Proteomes" id="UP000462055"/>
    </source>
</evidence>
<evidence type="ECO:0008006" key="5">
    <source>
        <dbReference type="Google" id="ProtNLM"/>
    </source>
</evidence>
<dbReference type="EMBL" id="WBMS02000007">
    <property type="protein sequence ID" value="MWA00912.1"/>
    <property type="molecule type" value="Genomic_DNA"/>
</dbReference>
<dbReference type="PANTHER" id="PTHR34075:SF5">
    <property type="entry name" value="BLR3430 PROTEIN"/>
    <property type="match status" value="1"/>
</dbReference>
<feature type="domain" description="ChsH2 C-terminal OB-fold" evidence="1">
    <location>
        <begin position="54"/>
        <end position="116"/>
    </location>
</feature>
<dbReference type="Pfam" id="PF12172">
    <property type="entry name" value="zf-ChsH2"/>
    <property type="match status" value="1"/>
</dbReference>
<dbReference type="InterPro" id="IPR022002">
    <property type="entry name" value="ChsH2_Znr"/>
</dbReference>
<dbReference type="InterPro" id="IPR012340">
    <property type="entry name" value="NA-bd_OB-fold"/>
</dbReference>
<name>A0A6I4M5T7_9ACTN</name>
<dbReference type="Proteomes" id="UP000462055">
    <property type="component" value="Unassembled WGS sequence"/>
</dbReference>
<protein>
    <recommendedName>
        <fullName evidence="5">Zn-ribbon domain-containing OB-fold protein</fullName>
    </recommendedName>
</protein>
<evidence type="ECO:0000259" key="2">
    <source>
        <dbReference type="Pfam" id="PF12172"/>
    </source>
</evidence>
<organism evidence="3 4">
    <name type="scientific">Actinomadura physcomitrii</name>
    <dbReference type="NCBI Taxonomy" id="2650748"/>
    <lineage>
        <taxon>Bacteria</taxon>
        <taxon>Bacillati</taxon>
        <taxon>Actinomycetota</taxon>
        <taxon>Actinomycetes</taxon>
        <taxon>Streptosporangiales</taxon>
        <taxon>Thermomonosporaceae</taxon>
        <taxon>Actinomadura</taxon>
    </lineage>
</organism>
<dbReference type="PANTHER" id="PTHR34075">
    <property type="entry name" value="BLR3430 PROTEIN"/>
    <property type="match status" value="1"/>
</dbReference>
<dbReference type="InterPro" id="IPR002878">
    <property type="entry name" value="ChsH2_C"/>
</dbReference>
<evidence type="ECO:0000259" key="1">
    <source>
        <dbReference type="Pfam" id="PF01796"/>
    </source>
</evidence>
<dbReference type="InterPro" id="IPR052513">
    <property type="entry name" value="Thioester_dehydratase-like"/>
</dbReference>
<sequence>MTRPTPVPTELSQPFWEGTRRGELLIPRCADCGTRFFVPEPVCPNCMSATWSYEPSSGRGVVYAVTVVHRAPGPGFDVPFALAVIDLDDGGALLSHVVDVEPDEVATGLPVQVSFRPLDESITLPYFVPADARAADD</sequence>
<dbReference type="Pfam" id="PF01796">
    <property type="entry name" value="OB_ChsH2_C"/>
    <property type="match status" value="1"/>
</dbReference>
<evidence type="ECO:0000313" key="3">
    <source>
        <dbReference type="EMBL" id="MWA00912.1"/>
    </source>
</evidence>
<dbReference type="AlphaFoldDB" id="A0A6I4M5T7"/>
<gene>
    <name evidence="3" type="ORF">F8568_011060</name>
</gene>
<dbReference type="SUPFAM" id="SSF50249">
    <property type="entry name" value="Nucleic acid-binding proteins"/>
    <property type="match status" value="1"/>
</dbReference>
<proteinExistence type="predicted"/>
<dbReference type="Gene3D" id="6.10.30.10">
    <property type="match status" value="1"/>
</dbReference>
<reference evidence="3" key="1">
    <citation type="submission" date="2019-12" db="EMBL/GenBank/DDBJ databases">
        <title>Actinomadura physcomitrii sp. nov., a novel actinomycete isolated from moss [Physcomitrium sphaericum (Ludw) Fuernr].</title>
        <authorList>
            <person name="Zhuang X."/>
        </authorList>
    </citation>
    <scope>NUCLEOTIDE SEQUENCE [LARGE SCALE GENOMIC DNA]</scope>
    <source>
        <strain evidence="3">LD22</strain>
    </source>
</reference>
<keyword evidence="4" id="KW-1185">Reference proteome</keyword>
<dbReference type="RefSeq" id="WP_151593438.1">
    <property type="nucleotide sequence ID" value="NZ_WBMS02000007.1"/>
</dbReference>
<feature type="domain" description="ChsH2 rubredoxin-like zinc ribbon" evidence="2">
    <location>
        <begin position="16"/>
        <end position="49"/>
    </location>
</feature>
<accession>A0A6I4M5T7</accession>
<comment type="caution">
    <text evidence="3">The sequence shown here is derived from an EMBL/GenBank/DDBJ whole genome shotgun (WGS) entry which is preliminary data.</text>
</comment>